<dbReference type="Pfam" id="PF03147">
    <property type="entry name" value="FDX-ACB"/>
    <property type="match status" value="1"/>
</dbReference>
<dbReference type="AlphaFoldDB" id="A0AAV6VKX6"/>
<keyword evidence="7" id="KW-0067">ATP-binding</keyword>
<evidence type="ECO:0000256" key="1">
    <source>
        <dbReference type="ARBA" id="ARBA00004305"/>
    </source>
</evidence>
<dbReference type="InterPro" id="IPR005121">
    <property type="entry name" value="Fdx_antiC-bd"/>
</dbReference>
<dbReference type="PANTHER" id="PTHR11538:SF41">
    <property type="entry name" value="PHENYLALANINE--TRNA LIGASE, MITOCHONDRIAL"/>
    <property type="match status" value="1"/>
</dbReference>
<dbReference type="InterPro" id="IPR004530">
    <property type="entry name" value="Phe-tRNA-synth_IIc_mito"/>
</dbReference>
<dbReference type="InterPro" id="IPR036690">
    <property type="entry name" value="Fdx_antiC-bd_sf"/>
</dbReference>
<dbReference type="InterPro" id="IPR002319">
    <property type="entry name" value="Phenylalanyl-tRNA_Synthase"/>
</dbReference>
<evidence type="ECO:0000256" key="7">
    <source>
        <dbReference type="ARBA" id="ARBA00022840"/>
    </source>
</evidence>
<evidence type="ECO:0000256" key="9">
    <source>
        <dbReference type="ARBA" id="ARBA00022946"/>
    </source>
</evidence>
<evidence type="ECO:0000256" key="6">
    <source>
        <dbReference type="ARBA" id="ARBA00022741"/>
    </source>
</evidence>
<evidence type="ECO:0000256" key="8">
    <source>
        <dbReference type="ARBA" id="ARBA00022917"/>
    </source>
</evidence>
<feature type="domain" description="FDX-ACB" evidence="18">
    <location>
        <begin position="262"/>
        <end position="353"/>
    </location>
</feature>
<dbReference type="SUPFAM" id="SSF55681">
    <property type="entry name" value="Class II aaRS and biotin synthetases"/>
    <property type="match status" value="1"/>
</dbReference>
<name>A0AAV6VKX6_9ARAC</name>
<dbReference type="EC" id="6.1.1.20" evidence="4"/>
<organism evidence="19 20">
    <name type="scientific">Oedothorax gibbosus</name>
    <dbReference type="NCBI Taxonomy" id="931172"/>
    <lineage>
        <taxon>Eukaryota</taxon>
        <taxon>Metazoa</taxon>
        <taxon>Ecdysozoa</taxon>
        <taxon>Arthropoda</taxon>
        <taxon>Chelicerata</taxon>
        <taxon>Arachnida</taxon>
        <taxon>Araneae</taxon>
        <taxon>Araneomorphae</taxon>
        <taxon>Entelegynae</taxon>
        <taxon>Araneoidea</taxon>
        <taxon>Linyphiidae</taxon>
        <taxon>Erigoninae</taxon>
        <taxon>Oedothorax</taxon>
    </lineage>
</organism>
<evidence type="ECO:0000256" key="10">
    <source>
        <dbReference type="ARBA" id="ARBA00022990"/>
    </source>
</evidence>
<dbReference type="FunFam" id="3.30.930.10:FF:000041">
    <property type="entry name" value="Phenylalanyl-tRNA synthetase 2, mitochondrial"/>
    <property type="match status" value="1"/>
</dbReference>
<gene>
    <name evidence="19" type="ORF">JTE90_007548</name>
</gene>
<dbReference type="GO" id="GO:0006432">
    <property type="term" value="P:phenylalanyl-tRNA aminoacylation"/>
    <property type="evidence" value="ECO:0007669"/>
    <property type="project" value="InterPro"/>
</dbReference>
<dbReference type="NCBIfam" id="TIGR00469">
    <property type="entry name" value="pheS_mito"/>
    <property type="match status" value="1"/>
</dbReference>
<dbReference type="Proteomes" id="UP000827092">
    <property type="component" value="Unassembled WGS sequence"/>
</dbReference>
<dbReference type="GO" id="GO:0005759">
    <property type="term" value="C:mitochondrial matrix"/>
    <property type="evidence" value="ECO:0007669"/>
    <property type="project" value="UniProtKB-SubCell"/>
</dbReference>
<dbReference type="PROSITE" id="PS50862">
    <property type="entry name" value="AA_TRNA_LIGASE_II"/>
    <property type="match status" value="1"/>
</dbReference>
<keyword evidence="9" id="KW-0809">Transit peptide</keyword>
<dbReference type="PANTHER" id="PTHR11538">
    <property type="entry name" value="PHENYLALANYL-TRNA SYNTHETASE"/>
    <property type="match status" value="1"/>
</dbReference>
<feature type="domain" description="Aminoacyl-transfer RNA synthetases class-II family profile" evidence="17">
    <location>
        <begin position="1"/>
        <end position="255"/>
    </location>
</feature>
<evidence type="ECO:0000256" key="14">
    <source>
        <dbReference type="ARBA" id="ARBA00049255"/>
    </source>
</evidence>
<keyword evidence="6" id="KW-0547">Nucleotide-binding</keyword>
<reference evidence="19 20" key="1">
    <citation type="journal article" date="2022" name="Nat. Ecol. Evol.">
        <title>A masculinizing supergene underlies an exaggerated male reproductive morph in a spider.</title>
        <authorList>
            <person name="Hendrickx F."/>
            <person name="De Corte Z."/>
            <person name="Sonet G."/>
            <person name="Van Belleghem S.M."/>
            <person name="Kostlbacher S."/>
            <person name="Vangestel C."/>
        </authorList>
    </citation>
    <scope>NUCLEOTIDE SEQUENCE [LARGE SCALE GENOMIC DNA]</scope>
    <source>
        <strain evidence="19">W744_W776</strain>
    </source>
</reference>
<comment type="caution">
    <text evidence="19">The sequence shown here is derived from an EMBL/GenBank/DDBJ whole genome shotgun (WGS) entry which is preliminary data.</text>
</comment>
<comment type="subcellular location">
    <subcellularLocation>
        <location evidence="1">Mitochondrion matrix</location>
    </subcellularLocation>
</comment>
<evidence type="ECO:0000259" key="18">
    <source>
        <dbReference type="PROSITE" id="PS51447"/>
    </source>
</evidence>
<dbReference type="InterPro" id="IPR045864">
    <property type="entry name" value="aa-tRNA-synth_II/BPL/LPL"/>
</dbReference>
<sequence length="353" mass="41554">MYGSFLNRRGNPLFSVYDKLSPVVTVQQNFDSLLVPKDHVCRNKSDSYYINSEYLLRPHTSAHQNELIKSGLDHFLVFGDVYRRDEIDSKHYPVFHQCEAVRLLSSHEVFDLVNSREELTVFENDVRRPEKQGCHTLEAVKIMEKDMKDCLAGLVKRLFGKDVEYKWTESYFPFTHPSWELEIRCNGEWLEILGCGIMEQDILNNAGAKEKMGWAFGIGLERLSMTLYSIPDVRLFWTNDSGFLTQFNVNEIDTPITYKEISKYPQCTNDISFWVQKDYHPNDFYDIARSIGGEIVEQVHKIDEFFHPKHKRQSYTYRIVYRHMERTLTQKEVNDIHKEIEDAAVKQLNVEIR</sequence>
<comment type="similarity">
    <text evidence="2">Belongs to the class-II aminoacyl-tRNA synthetase family.</text>
</comment>
<evidence type="ECO:0000256" key="12">
    <source>
        <dbReference type="ARBA" id="ARBA00023146"/>
    </source>
</evidence>
<comment type="catalytic activity">
    <reaction evidence="14">
        <text>tRNA(Phe) + L-phenylalanine + ATP = L-phenylalanyl-tRNA(Phe) + AMP + diphosphate + H(+)</text>
        <dbReference type="Rhea" id="RHEA:19413"/>
        <dbReference type="Rhea" id="RHEA-COMP:9668"/>
        <dbReference type="Rhea" id="RHEA-COMP:9699"/>
        <dbReference type="ChEBI" id="CHEBI:15378"/>
        <dbReference type="ChEBI" id="CHEBI:30616"/>
        <dbReference type="ChEBI" id="CHEBI:33019"/>
        <dbReference type="ChEBI" id="CHEBI:58095"/>
        <dbReference type="ChEBI" id="CHEBI:78442"/>
        <dbReference type="ChEBI" id="CHEBI:78531"/>
        <dbReference type="ChEBI" id="CHEBI:456215"/>
        <dbReference type="EC" id="6.1.1.20"/>
    </reaction>
</comment>
<protein>
    <recommendedName>
        <fullName evidence="16">Phenylalanine--tRNA ligase, mitochondrial</fullName>
        <ecNumber evidence="4">6.1.1.20</ecNumber>
    </recommendedName>
    <alternativeName>
        <fullName evidence="13">Phenylalanyl-tRNA synthetase</fullName>
    </alternativeName>
</protein>
<accession>A0AAV6VKX6</accession>
<dbReference type="SUPFAM" id="SSF54991">
    <property type="entry name" value="Anticodon-binding domain of PheRS"/>
    <property type="match status" value="1"/>
</dbReference>
<dbReference type="FunFam" id="3.30.70.380:FF:000002">
    <property type="entry name" value="phenylalanine--tRNA ligase, mitochondrial"/>
    <property type="match status" value="1"/>
</dbReference>
<dbReference type="EMBL" id="JAFNEN010000057">
    <property type="protein sequence ID" value="KAG8197302.1"/>
    <property type="molecule type" value="Genomic_DNA"/>
</dbReference>
<comment type="function">
    <text evidence="15">Is responsible for the charging of tRNA(Phe) with phenylalanine in mitochondrial translation. To a lesser extent, also catalyzes direct attachment of m-Tyr (an oxidized version of Phe) to tRNA(Phe), thereby opening the way for delivery of the misacylated tRNA to the ribosome and incorporation of ROS-damaged amino acid into proteins.</text>
</comment>
<evidence type="ECO:0000313" key="20">
    <source>
        <dbReference type="Proteomes" id="UP000827092"/>
    </source>
</evidence>
<dbReference type="Pfam" id="PF01409">
    <property type="entry name" value="tRNA-synt_2d"/>
    <property type="match status" value="2"/>
</dbReference>
<dbReference type="GO" id="GO:0005524">
    <property type="term" value="F:ATP binding"/>
    <property type="evidence" value="ECO:0007669"/>
    <property type="project" value="UniProtKB-KW"/>
</dbReference>
<dbReference type="PROSITE" id="PS51447">
    <property type="entry name" value="FDX_ACB"/>
    <property type="match status" value="1"/>
</dbReference>
<evidence type="ECO:0000256" key="2">
    <source>
        <dbReference type="ARBA" id="ARBA00008226"/>
    </source>
</evidence>
<evidence type="ECO:0000313" key="19">
    <source>
        <dbReference type="EMBL" id="KAG8197302.1"/>
    </source>
</evidence>
<keyword evidence="8" id="KW-0648">Protein biosynthesis</keyword>
<keyword evidence="10" id="KW-0007">Acetylation</keyword>
<evidence type="ECO:0000256" key="11">
    <source>
        <dbReference type="ARBA" id="ARBA00023128"/>
    </source>
</evidence>
<evidence type="ECO:0000256" key="4">
    <source>
        <dbReference type="ARBA" id="ARBA00012814"/>
    </source>
</evidence>
<dbReference type="GO" id="GO:0000049">
    <property type="term" value="F:tRNA binding"/>
    <property type="evidence" value="ECO:0007669"/>
    <property type="project" value="InterPro"/>
</dbReference>
<dbReference type="SMART" id="SM00896">
    <property type="entry name" value="FDX-ACB"/>
    <property type="match status" value="1"/>
</dbReference>
<dbReference type="GO" id="GO:0004826">
    <property type="term" value="F:phenylalanine-tRNA ligase activity"/>
    <property type="evidence" value="ECO:0007669"/>
    <property type="project" value="UniProtKB-EC"/>
</dbReference>
<keyword evidence="12" id="KW-0030">Aminoacyl-tRNA synthetase</keyword>
<dbReference type="Gene3D" id="3.30.930.10">
    <property type="entry name" value="Bira Bifunctional Protein, Domain 2"/>
    <property type="match status" value="1"/>
</dbReference>
<dbReference type="CDD" id="cd00496">
    <property type="entry name" value="PheRS_alpha_core"/>
    <property type="match status" value="1"/>
</dbReference>
<evidence type="ECO:0000256" key="15">
    <source>
        <dbReference type="ARBA" id="ARBA00060211"/>
    </source>
</evidence>
<proteinExistence type="inferred from homology"/>
<evidence type="ECO:0000256" key="13">
    <source>
        <dbReference type="ARBA" id="ARBA00031194"/>
    </source>
</evidence>
<keyword evidence="5" id="KW-0436">Ligase</keyword>
<keyword evidence="20" id="KW-1185">Reference proteome</keyword>
<dbReference type="InterPro" id="IPR006195">
    <property type="entry name" value="aa-tRNA-synth_II"/>
</dbReference>
<evidence type="ECO:0000256" key="16">
    <source>
        <dbReference type="ARBA" id="ARBA00073229"/>
    </source>
</evidence>
<evidence type="ECO:0000256" key="5">
    <source>
        <dbReference type="ARBA" id="ARBA00022598"/>
    </source>
</evidence>
<dbReference type="Gene3D" id="3.30.70.380">
    <property type="entry name" value="Ferrodoxin-fold anticodon-binding domain"/>
    <property type="match status" value="1"/>
</dbReference>
<comment type="subunit">
    <text evidence="3">Monomer.</text>
</comment>
<keyword evidence="11" id="KW-0496">Mitochondrion</keyword>
<evidence type="ECO:0000259" key="17">
    <source>
        <dbReference type="PROSITE" id="PS50862"/>
    </source>
</evidence>
<evidence type="ECO:0000256" key="3">
    <source>
        <dbReference type="ARBA" id="ARBA00011245"/>
    </source>
</evidence>